<dbReference type="EMBL" id="JAENGZ010000016">
    <property type="protein sequence ID" value="KAG6973683.1"/>
    <property type="molecule type" value="Genomic_DNA"/>
</dbReference>
<accession>A0A8T1UZ78</accession>
<evidence type="ECO:0000256" key="1">
    <source>
        <dbReference type="SAM" id="MobiDB-lite"/>
    </source>
</evidence>
<reference evidence="2" key="1">
    <citation type="submission" date="2021-01" db="EMBL/GenBank/DDBJ databases">
        <title>Phytophthora aleatoria, a newly-described species from Pinus radiata is distinct from Phytophthora cactorum isolates based on comparative genomics.</title>
        <authorList>
            <person name="Mcdougal R."/>
            <person name="Panda P."/>
            <person name="Williams N."/>
            <person name="Studholme D.J."/>
        </authorList>
    </citation>
    <scope>NUCLEOTIDE SEQUENCE</scope>
    <source>
        <strain evidence="2">NZFS 3830</strain>
    </source>
</reference>
<sequence>MERRPWREKRSATRTRWEAACSSCLQPPPPRPAHCPVGWIHSWVAESLTVSTTDPELKPDRDSPESSIRRPGGSTS</sequence>
<dbReference type="Proteomes" id="UP000688947">
    <property type="component" value="Unassembled WGS sequence"/>
</dbReference>
<gene>
    <name evidence="2" type="ORF">JG687_00000775</name>
</gene>
<protein>
    <submittedName>
        <fullName evidence="2">Uncharacterized protein</fullName>
    </submittedName>
</protein>
<comment type="caution">
    <text evidence="2">The sequence shown here is derived from an EMBL/GenBank/DDBJ whole genome shotgun (WGS) entry which is preliminary data.</text>
</comment>
<evidence type="ECO:0000313" key="3">
    <source>
        <dbReference type="Proteomes" id="UP000688947"/>
    </source>
</evidence>
<organism evidence="2 3">
    <name type="scientific">Phytophthora cactorum</name>
    <dbReference type="NCBI Taxonomy" id="29920"/>
    <lineage>
        <taxon>Eukaryota</taxon>
        <taxon>Sar</taxon>
        <taxon>Stramenopiles</taxon>
        <taxon>Oomycota</taxon>
        <taxon>Peronosporomycetes</taxon>
        <taxon>Peronosporales</taxon>
        <taxon>Peronosporaceae</taxon>
        <taxon>Phytophthora</taxon>
    </lineage>
</organism>
<dbReference type="AlphaFoldDB" id="A0A8T1UZ78"/>
<feature type="region of interest" description="Disordered" evidence="1">
    <location>
        <begin position="51"/>
        <end position="76"/>
    </location>
</feature>
<evidence type="ECO:0000313" key="2">
    <source>
        <dbReference type="EMBL" id="KAG6973683.1"/>
    </source>
</evidence>
<feature type="compositionally biased region" description="Basic and acidic residues" evidence="1">
    <location>
        <begin position="55"/>
        <end position="68"/>
    </location>
</feature>
<name>A0A8T1UZ78_9STRA</name>
<proteinExistence type="predicted"/>